<name>A0A4Y7PMR3_9AGAM</name>
<dbReference type="InterPro" id="IPR002893">
    <property type="entry name" value="Znf_MYND"/>
</dbReference>
<dbReference type="SUPFAM" id="SSF144232">
    <property type="entry name" value="HIT/MYND zinc finger-like"/>
    <property type="match status" value="1"/>
</dbReference>
<dbReference type="Pfam" id="PF01753">
    <property type="entry name" value="zf-MYND"/>
    <property type="match status" value="1"/>
</dbReference>
<dbReference type="PANTHER" id="PTHR47570:SF2">
    <property type="entry name" value="MYND-TYPE DOMAIN-CONTAINING PROTEIN"/>
    <property type="match status" value="1"/>
</dbReference>
<evidence type="ECO:0000256" key="4">
    <source>
        <dbReference type="PROSITE-ProRule" id="PRU00134"/>
    </source>
</evidence>
<dbReference type="Gene3D" id="6.10.140.2220">
    <property type="match status" value="1"/>
</dbReference>
<dbReference type="VEuPathDB" id="FungiDB:BD410DRAFT_822787"/>
<sequence length="452" mass="51020">MDKSSYYANLYNTVRRLKKGLPVGTLETTSMCFNCEQRTKKPLRCSACKAVNYCGVPCQKQAWKRKDVEGGFERGHKEDCAGLKEFMKEAPEIRAVLFQFPWGKVESDGSLFIDFALAQRDLLGKGNKFGYWTQGDFTPSASRNSSSGDWGIALLSETHFTEKAGWKLPSDEIPTLAFENRQPLASPRSFEHNWKSYYEWRGLPLSSPAAVLLHWPLTIYRLLSILGLVPEEVPVNRKKLVLYYIGVEKELDLLPVFGELAILLPNTDVEMVMFGQRAYELVSKAKPLALASKEYVFEYQAPAEYGSGSLRIRLDKTAPYWDPTTLLPNKLRPDVILGLNAGISTYEQWRMVFAISRALDIPFAISEYSRQSLVDDEVNHRPMVLIGITNPVIREHVPREKLTEMLESLDKPCEKALNPFMQPGPKVSMATNLPMATNGFTCIITRGLSKSV</sequence>
<gene>
    <name evidence="6" type="ORF">BD410DRAFT_822787</name>
</gene>
<dbReference type="AlphaFoldDB" id="A0A4Y7PMR3"/>
<reference evidence="6 7" key="1">
    <citation type="submission" date="2018-06" db="EMBL/GenBank/DDBJ databases">
        <title>A transcriptomic atlas of mushroom development highlights an independent origin of complex multicellularity.</title>
        <authorList>
            <consortium name="DOE Joint Genome Institute"/>
            <person name="Krizsan K."/>
            <person name="Almasi E."/>
            <person name="Merenyi Z."/>
            <person name="Sahu N."/>
            <person name="Viragh M."/>
            <person name="Koszo T."/>
            <person name="Mondo S."/>
            <person name="Kiss B."/>
            <person name="Balint B."/>
            <person name="Kues U."/>
            <person name="Barry K."/>
            <person name="Hegedus J.C."/>
            <person name="Henrissat B."/>
            <person name="Johnson J."/>
            <person name="Lipzen A."/>
            <person name="Ohm R."/>
            <person name="Nagy I."/>
            <person name="Pangilinan J."/>
            <person name="Yan J."/>
            <person name="Xiong Y."/>
            <person name="Grigoriev I.V."/>
            <person name="Hibbett D.S."/>
            <person name="Nagy L.G."/>
        </authorList>
    </citation>
    <scope>NUCLEOTIDE SEQUENCE [LARGE SCALE GENOMIC DNA]</scope>
    <source>
        <strain evidence="6 7">SZMC22713</strain>
    </source>
</reference>
<keyword evidence="3" id="KW-0862">Zinc</keyword>
<dbReference type="PROSITE" id="PS50865">
    <property type="entry name" value="ZF_MYND_2"/>
    <property type="match status" value="1"/>
</dbReference>
<keyword evidence="1" id="KW-0479">Metal-binding</keyword>
<accession>A0A4Y7PMR3</accession>
<dbReference type="Pfam" id="PF20179">
    <property type="entry name" value="MSS51_C"/>
    <property type="match status" value="1"/>
</dbReference>
<evidence type="ECO:0000256" key="3">
    <source>
        <dbReference type="ARBA" id="ARBA00022833"/>
    </source>
</evidence>
<dbReference type="GO" id="GO:0008270">
    <property type="term" value="F:zinc ion binding"/>
    <property type="evidence" value="ECO:0007669"/>
    <property type="project" value="UniProtKB-KW"/>
</dbReference>
<evidence type="ECO:0000256" key="2">
    <source>
        <dbReference type="ARBA" id="ARBA00022771"/>
    </source>
</evidence>
<dbReference type="InterPro" id="IPR046824">
    <property type="entry name" value="Mss51-like_C"/>
</dbReference>
<feature type="domain" description="MYND-type" evidence="5">
    <location>
        <begin position="32"/>
        <end position="80"/>
    </location>
</feature>
<organism evidence="6 7">
    <name type="scientific">Rickenella mellea</name>
    <dbReference type="NCBI Taxonomy" id="50990"/>
    <lineage>
        <taxon>Eukaryota</taxon>
        <taxon>Fungi</taxon>
        <taxon>Dikarya</taxon>
        <taxon>Basidiomycota</taxon>
        <taxon>Agaricomycotina</taxon>
        <taxon>Agaricomycetes</taxon>
        <taxon>Hymenochaetales</taxon>
        <taxon>Rickenellaceae</taxon>
        <taxon>Rickenella</taxon>
    </lineage>
</organism>
<protein>
    <recommendedName>
        <fullName evidence="5">MYND-type domain-containing protein</fullName>
    </recommendedName>
</protein>
<dbReference type="STRING" id="50990.A0A4Y7PMR3"/>
<evidence type="ECO:0000313" key="6">
    <source>
        <dbReference type="EMBL" id="TDL16733.1"/>
    </source>
</evidence>
<evidence type="ECO:0000259" key="5">
    <source>
        <dbReference type="PROSITE" id="PS50865"/>
    </source>
</evidence>
<keyword evidence="7" id="KW-1185">Reference proteome</keyword>
<dbReference type="OrthoDB" id="432970at2759"/>
<dbReference type="PANTHER" id="PTHR47570">
    <property type="entry name" value="ZINC ION BINDING PROTEIN"/>
    <property type="match status" value="1"/>
</dbReference>
<keyword evidence="2 4" id="KW-0863">Zinc-finger</keyword>
<evidence type="ECO:0000313" key="7">
    <source>
        <dbReference type="Proteomes" id="UP000294933"/>
    </source>
</evidence>
<dbReference type="Proteomes" id="UP000294933">
    <property type="component" value="Unassembled WGS sequence"/>
</dbReference>
<dbReference type="EMBL" id="ML170236">
    <property type="protein sequence ID" value="TDL16733.1"/>
    <property type="molecule type" value="Genomic_DNA"/>
</dbReference>
<proteinExistence type="predicted"/>
<evidence type="ECO:0000256" key="1">
    <source>
        <dbReference type="ARBA" id="ARBA00022723"/>
    </source>
</evidence>